<dbReference type="PANTHER" id="PTHR35796">
    <property type="entry name" value="HYPOTHETICAL CYTOSOLIC PROTEIN"/>
    <property type="match status" value="1"/>
</dbReference>
<evidence type="ECO:0000256" key="1">
    <source>
        <dbReference type="SAM" id="MobiDB-lite"/>
    </source>
</evidence>
<accession>A0A8K1FDV7</accession>
<reference evidence="2" key="1">
    <citation type="submission" date="2019-03" db="EMBL/GenBank/DDBJ databases">
        <title>Long read genome sequence of the mycoparasitic Pythium oligandrum ATCC 38472 isolated from sugarbeet rhizosphere.</title>
        <authorList>
            <person name="Gaulin E."/>
        </authorList>
    </citation>
    <scope>NUCLEOTIDE SEQUENCE</scope>
    <source>
        <strain evidence="2">ATCC 38472_TT</strain>
    </source>
</reference>
<organism evidence="2 3">
    <name type="scientific">Pythium oligandrum</name>
    <name type="common">Mycoparasitic fungus</name>
    <dbReference type="NCBI Taxonomy" id="41045"/>
    <lineage>
        <taxon>Eukaryota</taxon>
        <taxon>Sar</taxon>
        <taxon>Stramenopiles</taxon>
        <taxon>Oomycota</taxon>
        <taxon>Peronosporomycetes</taxon>
        <taxon>Pythiales</taxon>
        <taxon>Pythiaceae</taxon>
        <taxon>Pythium</taxon>
    </lineage>
</organism>
<keyword evidence="3" id="KW-1185">Reference proteome</keyword>
<evidence type="ECO:0000313" key="2">
    <source>
        <dbReference type="EMBL" id="TMW59835.1"/>
    </source>
</evidence>
<dbReference type="Proteomes" id="UP000794436">
    <property type="component" value="Unassembled WGS sequence"/>
</dbReference>
<protein>
    <submittedName>
        <fullName evidence="2">Uncharacterized protein</fullName>
    </submittedName>
</protein>
<comment type="caution">
    <text evidence="2">The sequence shown here is derived from an EMBL/GenBank/DDBJ whole genome shotgun (WGS) entry which is preliminary data.</text>
</comment>
<feature type="region of interest" description="Disordered" evidence="1">
    <location>
        <begin position="27"/>
        <end position="72"/>
    </location>
</feature>
<proteinExistence type="predicted"/>
<feature type="compositionally biased region" description="Basic and acidic residues" evidence="1">
    <location>
        <begin position="51"/>
        <end position="60"/>
    </location>
</feature>
<sequence length="415" mass="47139">MTWTDLELDDDPATLRAALEMLDALDESYGASPLSDKTTGSSEATEDSDEQEKMAQEAKTGDNTQVTVRKHRNRRKDELVYLRSKVKQMEETLLTLKRRRIEDKHEGSIAVSRVWEDLAIRQQRQRQMVEFENAKLRVMLGAQLKAGKELIRLLQSTSRCDDEQVTQMVRTSDLNVHHAISIDEQFARVDELYRVSYAAFGAFPMDSHKGTTREIKISEDDPNMISINLCAAWTLPFPKVQVLAATWQSVIQTGPKKNCGYPLARNDDTERMSAVFRSDASIVDKSISGEVEGSLVAKKFPGSALMHDVIITSFNAELIKSLPRSMDDLRFNQDSWIRVMDISHQSELATQPLTQIQISRRVNLHVVTNRSATQRRRAGLLTEFTLAQMENDVIQRQETIENLLFAAKLTATRLR</sequence>
<dbReference type="PANTHER" id="PTHR35796:SF3">
    <property type="entry name" value="BHLH DOMAIN-CONTAINING PROTEIN"/>
    <property type="match status" value="1"/>
</dbReference>
<dbReference type="AlphaFoldDB" id="A0A8K1FDV7"/>
<dbReference type="EMBL" id="SPLM01000109">
    <property type="protein sequence ID" value="TMW59835.1"/>
    <property type="molecule type" value="Genomic_DNA"/>
</dbReference>
<gene>
    <name evidence="2" type="ORF">Poli38472_004904</name>
</gene>
<dbReference type="OrthoDB" id="71501at2759"/>
<name>A0A8K1FDV7_PYTOL</name>
<evidence type="ECO:0000313" key="3">
    <source>
        <dbReference type="Proteomes" id="UP000794436"/>
    </source>
</evidence>